<dbReference type="Pfam" id="PF00188">
    <property type="entry name" value="CAP"/>
    <property type="match status" value="1"/>
</dbReference>
<evidence type="ECO:0000256" key="1">
    <source>
        <dbReference type="SAM" id="SignalP"/>
    </source>
</evidence>
<dbReference type="AlphaFoldDB" id="G0NT22"/>
<evidence type="ECO:0000313" key="4">
    <source>
        <dbReference type="Proteomes" id="UP000008068"/>
    </source>
</evidence>
<accession>G0NT22</accession>
<dbReference type="Gene3D" id="3.40.33.10">
    <property type="entry name" value="CAP"/>
    <property type="match status" value="1"/>
</dbReference>
<sequence>MQTALIFLALIAGAFAQFSATAQQQIVDAHNSLRSQIAKGTYVAKGTKEPAGADILKMKWDSSVGTSAQNYANTCPTGHSGAAGLGENIFWSWTSGTFGALDPFGVTASNSWQNEFQQYGWTSNTLDVNTFNTGIGHATQMAWSTTGGLGCGVKMCGPDPSVNNWNRLVVVCQYKAQGNILNNPIYKIGNTCSSCPSGTSCESSSGLCA</sequence>
<dbReference type="PRINTS" id="PR00837">
    <property type="entry name" value="V5TPXLIKE"/>
</dbReference>
<keyword evidence="1" id="KW-0732">Signal</keyword>
<dbReference type="InterPro" id="IPR018244">
    <property type="entry name" value="Allrgn_V5/Tpx1_CS"/>
</dbReference>
<name>G0NT22_CAEBE</name>
<keyword evidence="4" id="KW-1185">Reference proteome</keyword>
<proteinExistence type="predicted"/>
<dbReference type="InterPro" id="IPR002413">
    <property type="entry name" value="V5_allergen-like"/>
</dbReference>
<dbReference type="InterPro" id="IPR001283">
    <property type="entry name" value="CRISP-related"/>
</dbReference>
<dbReference type="EMBL" id="GL379941">
    <property type="protein sequence ID" value="EGT37029.1"/>
    <property type="molecule type" value="Genomic_DNA"/>
</dbReference>
<reference evidence="4" key="1">
    <citation type="submission" date="2011-07" db="EMBL/GenBank/DDBJ databases">
        <authorList>
            <consortium name="Caenorhabditis brenneri Sequencing and Analysis Consortium"/>
            <person name="Wilson R.K."/>
        </authorList>
    </citation>
    <scope>NUCLEOTIDE SEQUENCE [LARGE SCALE GENOMIC DNA]</scope>
    <source>
        <strain evidence="4">PB2801</strain>
    </source>
</reference>
<feature type="signal peptide" evidence="1">
    <location>
        <begin position="1"/>
        <end position="16"/>
    </location>
</feature>
<dbReference type="HOGENOM" id="CLU_035730_7_1_1"/>
<dbReference type="PRINTS" id="PR00838">
    <property type="entry name" value="V5ALLERGEN"/>
</dbReference>
<dbReference type="SMART" id="SM00198">
    <property type="entry name" value="SCP"/>
    <property type="match status" value="1"/>
</dbReference>
<dbReference type="PROSITE" id="PS01010">
    <property type="entry name" value="CRISP_2"/>
    <property type="match status" value="1"/>
</dbReference>
<dbReference type="Proteomes" id="UP000008068">
    <property type="component" value="Unassembled WGS sequence"/>
</dbReference>
<dbReference type="OrthoDB" id="5874910at2759"/>
<dbReference type="InParanoid" id="G0NT22"/>
<dbReference type="InterPro" id="IPR035940">
    <property type="entry name" value="CAP_sf"/>
</dbReference>
<dbReference type="OMA" id="CTNNEII"/>
<feature type="chain" id="PRO_5003405706" description="SCP domain-containing protein" evidence="1">
    <location>
        <begin position="17"/>
        <end position="209"/>
    </location>
</feature>
<dbReference type="InterPro" id="IPR014044">
    <property type="entry name" value="CAP_dom"/>
</dbReference>
<evidence type="ECO:0000313" key="3">
    <source>
        <dbReference type="EMBL" id="EGT37029.1"/>
    </source>
</evidence>
<dbReference type="FunFam" id="3.40.33.10:FF:000013">
    <property type="entry name" value="SCP-Like extracellular protein"/>
    <property type="match status" value="1"/>
</dbReference>
<protein>
    <recommendedName>
        <fullName evidence="2">SCP domain-containing protein</fullName>
    </recommendedName>
</protein>
<dbReference type="GO" id="GO:0005576">
    <property type="term" value="C:extracellular region"/>
    <property type="evidence" value="ECO:0007669"/>
    <property type="project" value="InterPro"/>
</dbReference>
<evidence type="ECO:0000259" key="2">
    <source>
        <dbReference type="SMART" id="SM00198"/>
    </source>
</evidence>
<feature type="domain" description="SCP" evidence="2">
    <location>
        <begin position="21"/>
        <end position="182"/>
    </location>
</feature>
<dbReference type="STRING" id="135651.G0NT22"/>
<gene>
    <name evidence="3" type="ORF">CAEBREN_24670</name>
</gene>
<dbReference type="CDD" id="cd05380">
    <property type="entry name" value="CAP_euk"/>
    <property type="match status" value="1"/>
</dbReference>
<dbReference type="SUPFAM" id="SSF55797">
    <property type="entry name" value="PR-1-like"/>
    <property type="match status" value="1"/>
</dbReference>
<dbReference type="eggNOG" id="KOG3017">
    <property type="taxonomic scope" value="Eukaryota"/>
</dbReference>
<dbReference type="PANTHER" id="PTHR10334">
    <property type="entry name" value="CYSTEINE-RICH SECRETORY PROTEIN-RELATED"/>
    <property type="match status" value="1"/>
</dbReference>
<organism evidence="4">
    <name type="scientific">Caenorhabditis brenneri</name>
    <name type="common">Nematode worm</name>
    <dbReference type="NCBI Taxonomy" id="135651"/>
    <lineage>
        <taxon>Eukaryota</taxon>
        <taxon>Metazoa</taxon>
        <taxon>Ecdysozoa</taxon>
        <taxon>Nematoda</taxon>
        <taxon>Chromadorea</taxon>
        <taxon>Rhabditida</taxon>
        <taxon>Rhabditina</taxon>
        <taxon>Rhabditomorpha</taxon>
        <taxon>Rhabditoidea</taxon>
        <taxon>Rhabditidae</taxon>
        <taxon>Peloderinae</taxon>
        <taxon>Caenorhabditis</taxon>
    </lineage>
</organism>